<dbReference type="EMBL" id="CP009249">
    <property type="protein sequence ID" value="APT91895.1"/>
    <property type="molecule type" value="Genomic_DNA"/>
</dbReference>
<dbReference type="GO" id="GO:0003676">
    <property type="term" value="F:nucleic acid binding"/>
    <property type="evidence" value="ECO:0007669"/>
    <property type="project" value="InterPro"/>
</dbReference>
<organism evidence="3 4">
    <name type="scientific">Corynebacterium phocae</name>
    <dbReference type="NCBI Taxonomy" id="161895"/>
    <lineage>
        <taxon>Bacteria</taxon>
        <taxon>Bacillati</taxon>
        <taxon>Actinomycetota</taxon>
        <taxon>Actinomycetes</taxon>
        <taxon>Mycobacteriales</taxon>
        <taxon>Corynebacteriaceae</taxon>
        <taxon>Corynebacterium</taxon>
    </lineage>
</organism>
<keyword evidence="4" id="KW-1185">Reference proteome</keyword>
<dbReference type="SMART" id="SM00507">
    <property type="entry name" value="HNHc"/>
    <property type="match status" value="1"/>
</dbReference>
<dbReference type="CDD" id="cd00085">
    <property type="entry name" value="HNHc"/>
    <property type="match status" value="1"/>
</dbReference>
<dbReference type="Gene3D" id="1.10.30.50">
    <property type="match status" value="1"/>
</dbReference>
<dbReference type="STRING" id="161895.CPHO_02085"/>
<feature type="region of interest" description="Disordered" evidence="1">
    <location>
        <begin position="305"/>
        <end position="324"/>
    </location>
</feature>
<dbReference type="InterPro" id="IPR002711">
    <property type="entry name" value="HNH"/>
</dbReference>
<feature type="domain" description="HNH nuclease" evidence="2">
    <location>
        <begin position="233"/>
        <end position="283"/>
    </location>
</feature>
<dbReference type="InterPro" id="IPR003615">
    <property type="entry name" value="HNH_nuc"/>
</dbReference>
<evidence type="ECO:0000256" key="1">
    <source>
        <dbReference type="SAM" id="MobiDB-lite"/>
    </source>
</evidence>
<name>A0A1L7D180_9CORY</name>
<feature type="compositionally biased region" description="Low complexity" evidence="1">
    <location>
        <begin position="305"/>
        <end position="315"/>
    </location>
</feature>
<dbReference type="Pfam" id="PF01844">
    <property type="entry name" value="HNH"/>
    <property type="match status" value="1"/>
</dbReference>
<reference evidence="3 4" key="1">
    <citation type="submission" date="2014-08" db="EMBL/GenBank/DDBJ databases">
        <title>Complete genome sequence of Corynebacterium phocae M408/89/1(T)(=DSM 44612(T)), isolated from the common seal (Phoca vitulina).</title>
        <authorList>
            <person name="Ruckert C."/>
            <person name="Albersmeier A."/>
            <person name="Winkler A."/>
            <person name="Kalinowski J."/>
        </authorList>
    </citation>
    <scope>NUCLEOTIDE SEQUENCE [LARGE SCALE GENOMIC DNA]</scope>
    <source>
        <strain evidence="3 4">M408/89/1</strain>
    </source>
</reference>
<evidence type="ECO:0000313" key="3">
    <source>
        <dbReference type="EMBL" id="APT91895.1"/>
    </source>
</evidence>
<dbReference type="GO" id="GO:0008270">
    <property type="term" value="F:zinc ion binding"/>
    <property type="evidence" value="ECO:0007669"/>
    <property type="project" value="InterPro"/>
</dbReference>
<protein>
    <recommendedName>
        <fullName evidence="2">HNH nuclease domain-containing protein</fullName>
    </recommendedName>
</protein>
<accession>A0A1L7D180</accession>
<dbReference type="Proteomes" id="UP000185491">
    <property type="component" value="Chromosome"/>
</dbReference>
<proteinExistence type="predicted"/>
<dbReference type="KEGG" id="cpho:CPHO_02085"/>
<dbReference type="GO" id="GO:0004519">
    <property type="term" value="F:endonuclease activity"/>
    <property type="evidence" value="ECO:0007669"/>
    <property type="project" value="InterPro"/>
</dbReference>
<evidence type="ECO:0000313" key="4">
    <source>
        <dbReference type="Proteomes" id="UP000185491"/>
    </source>
</evidence>
<gene>
    <name evidence="3" type="ORF">CPHO_02085</name>
</gene>
<evidence type="ECO:0000259" key="2">
    <source>
        <dbReference type="SMART" id="SM00507"/>
    </source>
</evidence>
<sequence>MELITLGRGLDYQGLVRVGVPRADAKKIIALCKTYFGPTRFTRQQALARNNSHSFEVLHEIELATKQLKNAKLSWQLRVELNQVHGWADVKAYLQAFLKEHKPKTVRKRDLSVTHHADGQSTMKLTGTAAEIADLAALASDEEAPVDSFVANATGGGGGFQVRTLGVIHLDDLLATCGGRVPDATVECGNGAQLDIAELLRRYCEGHGFVAVFDDAGPLQLFRERRLGNYAQRVMATAESTKCCHPMCNKPSEKAQLHHIKEWDKGGLTNSGNLAWLCSFCNATNGGWGRGRIVRHKGQVAWIPPRGGHPVPVGRKVSPRGATS</sequence>
<dbReference type="AlphaFoldDB" id="A0A1L7D180"/>